<evidence type="ECO:0000313" key="2">
    <source>
        <dbReference type="EMBL" id="CAK5276606.1"/>
    </source>
</evidence>
<reference evidence="2" key="1">
    <citation type="submission" date="2023-11" db="EMBL/GenBank/DDBJ databases">
        <authorList>
            <person name="De Vega J J."/>
            <person name="De Vega J J."/>
        </authorList>
    </citation>
    <scope>NUCLEOTIDE SEQUENCE</scope>
</reference>
<dbReference type="EMBL" id="CAVNYO010000411">
    <property type="protein sequence ID" value="CAK5276606.1"/>
    <property type="molecule type" value="Genomic_DNA"/>
</dbReference>
<evidence type="ECO:0000313" key="3">
    <source>
        <dbReference type="Proteomes" id="UP001295794"/>
    </source>
</evidence>
<accession>A0AAD2HIM7</accession>
<dbReference type="AlphaFoldDB" id="A0AAD2HIM7"/>
<proteinExistence type="predicted"/>
<sequence length="51" mass="5658">GTLPLGKFKWEKSAVISRMAESTRLGAPELSRRLGSRGLSDMVTLHFRLSL</sequence>
<feature type="non-terminal residue" evidence="2">
    <location>
        <position position="1"/>
    </location>
</feature>
<evidence type="ECO:0000313" key="1">
    <source>
        <dbReference type="EMBL" id="CAK5274374.1"/>
    </source>
</evidence>
<comment type="caution">
    <text evidence="2">The sequence shown here is derived from an EMBL/GenBank/DDBJ whole genome shotgun (WGS) entry which is preliminary data.</text>
</comment>
<protein>
    <submittedName>
        <fullName evidence="2">Uncharacterized protein</fullName>
    </submittedName>
</protein>
<name>A0AAD2HIM7_9AGAR</name>
<keyword evidence="3" id="KW-1185">Reference proteome</keyword>
<dbReference type="Proteomes" id="UP001295794">
    <property type="component" value="Unassembled WGS sequence"/>
</dbReference>
<gene>
    <name evidence="1" type="ORF">MYCIT1_LOCUS21541</name>
    <name evidence="2" type="ORF">MYCIT1_LOCUS25018</name>
</gene>
<dbReference type="EMBL" id="CAVNYO010000402">
    <property type="protein sequence ID" value="CAK5274374.1"/>
    <property type="molecule type" value="Genomic_DNA"/>
</dbReference>
<organism evidence="2 3">
    <name type="scientific">Mycena citricolor</name>
    <dbReference type="NCBI Taxonomy" id="2018698"/>
    <lineage>
        <taxon>Eukaryota</taxon>
        <taxon>Fungi</taxon>
        <taxon>Dikarya</taxon>
        <taxon>Basidiomycota</taxon>
        <taxon>Agaricomycotina</taxon>
        <taxon>Agaricomycetes</taxon>
        <taxon>Agaricomycetidae</taxon>
        <taxon>Agaricales</taxon>
        <taxon>Marasmiineae</taxon>
        <taxon>Mycenaceae</taxon>
        <taxon>Mycena</taxon>
    </lineage>
</organism>